<dbReference type="GO" id="GO:0005829">
    <property type="term" value="C:cytosol"/>
    <property type="evidence" value="ECO:0007669"/>
    <property type="project" value="TreeGrafter"/>
</dbReference>
<dbReference type="InterPro" id="IPR036412">
    <property type="entry name" value="HAD-like_sf"/>
</dbReference>
<dbReference type="PANTHER" id="PTHR10000">
    <property type="entry name" value="PHOSPHOSERINE PHOSPHATASE"/>
    <property type="match status" value="1"/>
</dbReference>
<dbReference type="PANTHER" id="PTHR10000:SF55">
    <property type="entry name" value="5-AMINO-6-(5-PHOSPHO-D-RIBITYLAMINO)URACIL PHOSPHATASE YCSE"/>
    <property type="match status" value="1"/>
</dbReference>
<organism evidence="1 2">
    <name type="scientific">Pseudolactococcus insecticola</name>
    <dbReference type="NCBI Taxonomy" id="2709158"/>
    <lineage>
        <taxon>Bacteria</taxon>
        <taxon>Bacillati</taxon>
        <taxon>Bacillota</taxon>
        <taxon>Bacilli</taxon>
        <taxon>Lactobacillales</taxon>
        <taxon>Streptococcaceae</taxon>
        <taxon>Pseudolactococcus</taxon>
    </lineage>
</organism>
<name>A0A6A0B8K3_9LACT</name>
<dbReference type="GO" id="GO:0016791">
    <property type="term" value="F:phosphatase activity"/>
    <property type="evidence" value="ECO:0007669"/>
    <property type="project" value="UniProtKB-ARBA"/>
</dbReference>
<dbReference type="InterPro" id="IPR006379">
    <property type="entry name" value="HAD-SF_hydro_IIB"/>
</dbReference>
<proteinExistence type="predicted"/>
<accession>A0A6A0B8K3</accession>
<dbReference type="InterPro" id="IPR023214">
    <property type="entry name" value="HAD_sf"/>
</dbReference>
<evidence type="ECO:0000313" key="1">
    <source>
        <dbReference type="EMBL" id="GFH40761.1"/>
    </source>
</evidence>
<dbReference type="NCBIfam" id="TIGR01484">
    <property type="entry name" value="HAD-SF-IIB"/>
    <property type="match status" value="1"/>
</dbReference>
<dbReference type="RefSeq" id="WP_172356583.1">
    <property type="nucleotide sequence ID" value="NZ_BLLH01000005.1"/>
</dbReference>
<keyword evidence="2" id="KW-1185">Reference proteome</keyword>
<comment type="caution">
    <text evidence="1">The sequence shown here is derived from an EMBL/GenBank/DDBJ whole genome shotgun (WGS) entry which is preliminary data.</text>
</comment>
<dbReference type="SUPFAM" id="SSF56784">
    <property type="entry name" value="HAD-like"/>
    <property type="match status" value="1"/>
</dbReference>
<dbReference type="GO" id="GO:0000287">
    <property type="term" value="F:magnesium ion binding"/>
    <property type="evidence" value="ECO:0007669"/>
    <property type="project" value="TreeGrafter"/>
</dbReference>
<evidence type="ECO:0000313" key="2">
    <source>
        <dbReference type="Proteomes" id="UP000475928"/>
    </source>
</evidence>
<sequence>MIKLIATDMDGTLLNDEMELSAENITAIKQAQNAGMTVIVATGRSVEEARPILQDAGINVPIITSNGAQIFDKDGKNTFTVGLDTVKLKTAMAILRQHEIYFELFTDKGGYTENKADRLASVAHWLKSTSPDLTEDEALVIAKSHMATLPIKAAENFDEIVARQAAGDLSVLKIFAMAQIGDKNLARARQELDKLPGLAVTSSGSNNIEINHIDAQKGKSLEKVADRLGISLSDVAALGDNFNDISMLERVGASIAMANAEPAVKKIAKYQTLKNTENGVAHAIDKLINQVWE</sequence>
<dbReference type="Pfam" id="PF08282">
    <property type="entry name" value="Hydrolase_3"/>
    <property type="match status" value="1"/>
</dbReference>
<dbReference type="InterPro" id="IPR000150">
    <property type="entry name" value="Cof"/>
</dbReference>
<reference evidence="1 2" key="1">
    <citation type="submission" date="2020-02" db="EMBL/GenBank/DDBJ databases">
        <title>Draft genome sequence of Lactococcus sp. Hs20B0-1.</title>
        <authorList>
            <person name="Noda S."/>
            <person name="Yuki M."/>
            <person name="Ohkuma M."/>
        </authorList>
    </citation>
    <scope>NUCLEOTIDE SEQUENCE [LARGE SCALE GENOMIC DNA]</scope>
    <source>
        <strain evidence="1 2">Hs20B0-1</strain>
    </source>
</reference>
<dbReference type="PROSITE" id="PS01228">
    <property type="entry name" value="COF_1"/>
    <property type="match status" value="1"/>
</dbReference>
<dbReference type="Proteomes" id="UP000475928">
    <property type="component" value="Unassembled WGS sequence"/>
</dbReference>
<dbReference type="CDD" id="cd07516">
    <property type="entry name" value="HAD_Pase"/>
    <property type="match status" value="1"/>
</dbReference>
<dbReference type="Gene3D" id="3.30.1240.10">
    <property type="match status" value="1"/>
</dbReference>
<dbReference type="NCBIfam" id="TIGR00099">
    <property type="entry name" value="Cof-subfamily"/>
    <property type="match status" value="1"/>
</dbReference>
<dbReference type="SFLD" id="SFLDG01140">
    <property type="entry name" value="C2.B:_Phosphomannomutase_and_P"/>
    <property type="match status" value="1"/>
</dbReference>
<dbReference type="Gene3D" id="3.40.50.1000">
    <property type="entry name" value="HAD superfamily/HAD-like"/>
    <property type="match status" value="1"/>
</dbReference>
<dbReference type="SFLD" id="SFLDG01144">
    <property type="entry name" value="C2.B.4:_PGP_Like"/>
    <property type="match status" value="1"/>
</dbReference>
<dbReference type="AlphaFoldDB" id="A0A6A0B8K3"/>
<dbReference type="SFLD" id="SFLDS00003">
    <property type="entry name" value="Haloacid_Dehalogenase"/>
    <property type="match status" value="1"/>
</dbReference>
<gene>
    <name evidence="1" type="ORF">Hs20B_11590</name>
</gene>
<protein>
    <submittedName>
        <fullName evidence="1">Haloacid dehalogenase</fullName>
    </submittedName>
</protein>
<dbReference type="EMBL" id="BLLH01000005">
    <property type="protein sequence ID" value="GFH40761.1"/>
    <property type="molecule type" value="Genomic_DNA"/>
</dbReference>
<dbReference type="PROSITE" id="PS01229">
    <property type="entry name" value="COF_2"/>
    <property type="match status" value="1"/>
</dbReference>